<evidence type="ECO:0000256" key="4">
    <source>
        <dbReference type="SAM" id="MobiDB-lite"/>
    </source>
</evidence>
<dbReference type="SMART" id="SM00544">
    <property type="entry name" value="MA3"/>
    <property type="match status" value="1"/>
</dbReference>
<protein>
    <submittedName>
        <fullName evidence="6">LALA0S15e00144g1_1</fullName>
    </submittedName>
</protein>
<evidence type="ECO:0000313" key="6">
    <source>
        <dbReference type="EMBL" id="CEP64910.1"/>
    </source>
</evidence>
<dbReference type="InterPro" id="IPR003891">
    <property type="entry name" value="Initiation_fac_eIF4g_MI"/>
</dbReference>
<dbReference type="Gene3D" id="1.25.40.180">
    <property type="match status" value="1"/>
</dbReference>
<sequence length="1049" mass="118335">MRNEKHGIRIPGTILDELKRQDYGEDRRFNVGKRKRATQLGRKERRKQQRREEKSRGTAGGRAREDLKKAGNKVDKPAKNVKKPLQKVAQKEVEEEAEEEEEVVGNGREISDSGSLPFSSDDELSSSDFDDFGDDVEEQNGQESEGSGESGTDMTAEETMQALKRAKQAKKANKGTYSDDDDEPATDMTAEETMRALKRAKDAKKAKKATHSDADEELSTDMTVEETMQALKRAKEVKKARYSDSDDEPDTEMTAEETMRALKRAKDAKKTGAANLKTKTDKPVSENKQKRSNHPPIAEEPTVKPSLTPSQLAQAERDKWDYDYYAQKLGLKGKKKTLKANSEFDAVGGLLEGLDFFENYNSDISDESESEVESEASNGLSDEPENISKRHSAGEADENGPENPFSSDDEVSEGDFEEFDENDLDEQEWKELRELEGETSDQETTVRENPYVAPTSEPAAYVPPSLRQKNLSSEPSQLVVELRKKVKSSLNKLSVSNITVIVSALNELYNSYPRQHVSDALANQILEIVCQRDKLLDSLMINYAAVVFSLWKLRGTEVGASFLQTWVEKLLESFRQGQAKLEQLEKENGEESTFVMSKECTNLVSFLSYCYNFGMVSSRIIYNVIELLIKTPNEFTSDILLRIISISGQLIRGDDPKALKEIISELLTNVKNVKQSTRMKFLLEVMSDLKNNRLKPSLLAASHSGVKKSISKLINDTASSPSDPLQVTLDDIESIDTKGKWWLVGASWKGNQESAFEHKKSLAKKEESSSTIAIEDNIFDDIPDWSEIARAQRMNTEVRRALFVSVMSAQDFMDAFARIDKLNLKNKQSLEIPRVLLHCLAMEGSKGSYNPFYALLGIKLSQQSHHVAKAFQFIFWDMVKKFEQDDSDIESAGEEVEFSEDQKLKKISCQGRFFGSLLAQEILKLDIFKHVPLMGGLNGDGTLFIEVMVFQFLLSIAKKCEVKKKSGGVRAISFDPAPFQRLAEHSNGFDNSKSVFAALRMFLQKRFKYQAFITEQEGTKEFERQKRRLEWALPEFLDLLKVGLKSQEL</sequence>
<name>A0A0C7NGQ2_9SACH</name>
<evidence type="ECO:0000256" key="1">
    <source>
        <dbReference type="ARBA" id="ARBA00004604"/>
    </source>
</evidence>
<dbReference type="Pfam" id="PF02854">
    <property type="entry name" value="MIF4G"/>
    <property type="match status" value="1"/>
</dbReference>
<dbReference type="InterPro" id="IPR003890">
    <property type="entry name" value="MIF4G-like_typ-3"/>
</dbReference>
<dbReference type="AlphaFoldDB" id="A0A0C7NGQ2"/>
<evidence type="ECO:0000256" key="3">
    <source>
        <dbReference type="ARBA" id="ARBA00023242"/>
    </source>
</evidence>
<dbReference type="HOGENOM" id="CLU_006786_2_0_1"/>
<comment type="similarity">
    <text evidence="2">Belongs to the CWC22 family.</text>
</comment>
<feature type="compositionally biased region" description="Basic residues" evidence="4">
    <location>
        <begin position="164"/>
        <end position="173"/>
    </location>
</feature>
<dbReference type="STRING" id="1245769.A0A0C7NGQ2"/>
<dbReference type="GO" id="GO:0005730">
    <property type="term" value="C:nucleolus"/>
    <property type="evidence" value="ECO:0007669"/>
    <property type="project" value="UniProtKB-SubCell"/>
</dbReference>
<keyword evidence="7" id="KW-1185">Reference proteome</keyword>
<dbReference type="RefSeq" id="XP_022631108.1">
    <property type="nucleotide sequence ID" value="XM_022775488.1"/>
</dbReference>
<dbReference type="GO" id="GO:0003723">
    <property type="term" value="F:RNA binding"/>
    <property type="evidence" value="ECO:0007669"/>
    <property type="project" value="InterPro"/>
</dbReference>
<dbReference type="InterPro" id="IPR050781">
    <property type="entry name" value="CWC22_splicing_factor"/>
</dbReference>
<feature type="compositionally biased region" description="Acidic residues" evidence="4">
    <location>
        <begin position="120"/>
        <end position="140"/>
    </location>
</feature>
<dbReference type="EMBL" id="LN736374">
    <property type="protein sequence ID" value="CEP64910.1"/>
    <property type="molecule type" value="Genomic_DNA"/>
</dbReference>
<feature type="compositionally biased region" description="Basic residues" evidence="4">
    <location>
        <begin position="30"/>
        <end position="49"/>
    </location>
</feature>
<reference evidence="6 7" key="1">
    <citation type="submission" date="2014-12" db="EMBL/GenBank/DDBJ databases">
        <authorList>
            <person name="Neuveglise Cecile"/>
        </authorList>
    </citation>
    <scope>NUCLEOTIDE SEQUENCE [LARGE SCALE GENOMIC DNA]</scope>
    <source>
        <strain evidence="6 7">CBS 12615</strain>
    </source>
</reference>
<comment type="subcellular location">
    <subcellularLocation>
        <location evidence="1">Nucleus</location>
        <location evidence="1">Nucleolus</location>
    </subcellularLocation>
</comment>
<dbReference type="GeneID" id="34688479"/>
<feature type="domain" description="MI" evidence="5">
    <location>
        <begin position="797"/>
        <end position="933"/>
    </location>
</feature>
<feature type="compositionally biased region" description="Acidic residues" evidence="4">
    <location>
        <begin position="245"/>
        <end position="255"/>
    </location>
</feature>
<evidence type="ECO:0000259" key="5">
    <source>
        <dbReference type="PROSITE" id="PS51366"/>
    </source>
</evidence>
<keyword evidence="3" id="KW-0539">Nucleus</keyword>
<feature type="region of interest" description="Disordered" evidence="4">
    <location>
        <begin position="362"/>
        <end position="469"/>
    </location>
</feature>
<dbReference type="PANTHER" id="PTHR18034">
    <property type="entry name" value="CELL CYCLE CONTROL PROTEIN CWF22-RELATED"/>
    <property type="match status" value="1"/>
</dbReference>
<accession>A0A0C7NGQ2</accession>
<feature type="region of interest" description="Disordered" evidence="4">
    <location>
        <begin position="21"/>
        <end position="318"/>
    </location>
</feature>
<dbReference type="Pfam" id="PF02847">
    <property type="entry name" value="MA3"/>
    <property type="match status" value="1"/>
</dbReference>
<proteinExistence type="inferred from homology"/>
<feature type="compositionally biased region" description="Acidic residues" evidence="4">
    <location>
        <begin position="364"/>
        <end position="374"/>
    </location>
</feature>
<dbReference type="GO" id="GO:0042274">
    <property type="term" value="P:ribosomal small subunit biogenesis"/>
    <property type="evidence" value="ECO:0007669"/>
    <property type="project" value="TreeGrafter"/>
</dbReference>
<evidence type="ECO:0000256" key="2">
    <source>
        <dbReference type="ARBA" id="ARBA00006856"/>
    </source>
</evidence>
<feature type="compositionally biased region" description="Basic and acidic residues" evidence="4">
    <location>
        <begin position="257"/>
        <end position="270"/>
    </location>
</feature>
<feature type="compositionally biased region" description="Basic and acidic residues" evidence="4">
    <location>
        <begin position="427"/>
        <end position="436"/>
    </location>
</feature>
<feature type="compositionally biased region" description="Basic and acidic residues" evidence="4">
    <location>
        <begin position="50"/>
        <end position="78"/>
    </location>
</feature>
<organism evidence="6 7">
    <name type="scientific">Lachancea lanzarotensis</name>
    <dbReference type="NCBI Taxonomy" id="1245769"/>
    <lineage>
        <taxon>Eukaryota</taxon>
        <taxon>Fungi</taxon>
        <taxon>Dikarya</taxon>
        <taxon>Ascomycota</taxon>
        <taxon>Saccharomycotina</taxon>
        <taxon>Saccharomycetes</taxon>
        <taxon>Saccharomycetales</taxon>
        <taxon>Saccharomycetaceae</taxon>
        <taxon>Lachancea</taxon>
    </lineage>
</organism>
<feature type="compositionally biased region" description="Basic and acidic residues" evidence="4">
    <location>
        <begin position="278"/>
        <end position="289"/>
    </location>
</feature>
<feature type="compositionally biased region" description="Basic residues" evidence="4">
    <location>
        <begin position="196"/>
        <end position="209"/>
    </location>
</feature>
<feature type="compositionally biased region" description="Low complexity" evidence="4">
    <location>
        <begin position="141"/>
        <end position="151"/>
    </location>
</feature>
<dbReference type="PANTHER" id="PTHR18034:SF4">
    <property type="entry name" value="NUCLEOLAR MIF4G DOMAIN-CONTAINING PROTEIN 1"/>
    <property type="match status" value="1"/>
</dbReference>
<gene>
    <name evidence="6" type="ORF">LALA0_S15e00144g</name>
</gene>
<dbReference type="Proteomes" id="UP000054304">
    <property type="component" value="Unassembled WGS sequence"/>
</dbReference>
<dbReference type="OrthoDB" id="361797at2759"/>
<feature type="compositionally biased region" description="Basic and acidic residues" evidence="4">
    <location>
        <begin position="233"/>
        <end position="244"/>
    </location>
</feature>
<dbReference type="PROSITE" id="PS51366">
    <property type="entry name" value="MI"/>
    <property type="match status" value="1"/>
</dbReference>
<dbReference type="SUPFAM" id="SSF48371">
    <property type="entry name" value="ARM repeat"/>
    <property type="match status" value="1"/>
</dbReference>
<feature type="compositionally biased region" description="Acidic residues" evidence="4">
    <location>
        <begin position="407"/>
        <end position="426"/>
    </location>
</feature>
<feature type="compositionally biased region" description="Acidic residues" evidence="4">
    <location>
        <begin position="93"/>
        <end position="103"/>
    </location>
</feature>
<dbReference type="InterPro" id="IPR016024">
    <property type="entry name" value="ARM-type_fold"/>
</dbReference>
<evidence type="ECO:0000313" key="7">
    <source>
        <dbReference type="Proteomes" id="UP000054304"/>
    </source>
</evidence>
<dbReference type="SMART" id="SM00543">
    <property type="entry name" value="MIF4G"/>
    <property type="match status" value="1"/>
</dbReference>